<proteinExistence type="predicted"/>
<feature type="region of interest" description="Disordered" evidence="1">
    <location>
        <begin position="116"/>
        <end position="141"/>
    </location>
</feature>
<dbReference type="AlphaFoldDB" id="A0AAV7M6I3"/>
<protein>
    <submittedName>
        <fullName evidence="2">Uncharacterized protein</fullName>
    </submittedName>
</protein>
<dbReference type="EMBL" id="JANPWB010000014">
    <property type="protein sequence ID" value="KAJ1099411.1"/>
    <property type="molecule type" value="Genomic_DNA"/>
</dbReference>
<gene>
    <name evidence="2" type="ORF">NDU88_004512</name>
</gene>
<name>A0AAV7M6I3_PLEWA</name>
<evidence type="ECO:0000313" key="3">
    <source>
        <dbReference type="Proteomes" id="UP001066276"/>
    </source>
</evidence>
<dbReference type="Proteomes" id="UP001066276">
    <property type="component" value="Chromosome 10"/>
</dbReference>
<feature type="region of interest" description="Disordered" evidence="1">
    <location>
        <begin position="1"/>
        <end position="95"/>
    </location>
</feature>
<comment type="caution">
    <text evidence="2">The sequence shown here is derived from an EMBL/GenBank/DDBJ whole genome shotgun (WGS) entry which is preliminary data.</text>
</comment>
<reference evidence="2" key="1">
    <citation type="journal article" date="2022" name="bioRxiv">
        <title>Sequencing and chromosome-scale assembly of the giantPleurodeles waltlgenome.</title>
        <authorList>
            <person name="Brown T."/>
            <person name="Elewa A."/>
            <person name="Iarovenko S."/>
            <person name="Subramanian E."/>
            <person name="Araus A.J."/>
            <person name="Petzold A."/>
            <person name="Susuki M."/>
            <person name="Suzuki K.-i.T."/>
            <person name="Hayashi T."/>
            <person name="Toyoda A."/>
            <person name="Oliveira C."/>
            <person name="Osipova E."/>
            <person name="Leigh N.D."/>
            <person name="Simon A."/>
            <person name="Yun M.H."/>
        </authorList>
    </citation>
    <scope>NUCLEOTIDE SEQUENCE</scope>
    <source>
        <strain evidence="2">20211129_DDA</strain>
        <tissue evidence="2">Liver</tissue>
    </source>
</reference>
<feature type="compositionally biased region" description="Basic and acidic residues" evidence="1">
    <location>
        <begin position="51"/>
        <end position="76"/>
    </location>
</feature>
<evidence type="ECO:0000256" key="1">
    <source>
        <dbReference type="SAM" id="MobiDB-lite"/>
    </source>
</evidence>
<evidence type="ECO:0000313" key="2">
    <source>
        <dbReference type="EMBL" id="KAJ1099411.1"/>
    </source>
</evidence>
<accession>A0AAV7M6I3</accession>
<sequence length="141" mass="15550">MIGSSRGTRRNLFNACTEERACVTRGSNSPGRAGTGKRKNAERQEEEERCEVERQKEREAPGEPGRHKETRAEQESRGAATRNGESGEASHIPEGTWLFQVCDRLRGQLLELAGKVGRDRGGGSVQWESWAQRGGSGKDPQ</sequence>
<organism evidence="2 3">
    <name type="scientific">Pleurodeles waltl</name>
    <name type="common">Iberian ribbed newt</name>
    <dbReference type="NCBI Taxonomy" id="8319"/>
    <lineage>
        <taxon>Eukaryota</taxon>
        <taxon>Metazoa</taxon>
        <taxon>Chordata</taxon>
        <taxon>Craniata</taxon>
        <taxon>Vertebrata</taxon>
        <taxon>Euteleostomi</taxon>
        <taxon>Amphibia</taxon>
        <taxon>Batrachia</taxon>
        <taxon>Caudata</taxon>
        <taxon>Salamandroidea</taxon>
        <taxon>Salamandridae</taxon>
        <taxon>Pleurodelinae</taxon>
        <taxon>Pleurodeles</taxon>
    </lineage>
</organism>
<keyword evidence="3" id="KW-1185">Reference proteome</keyword>